<feature type="chain" id="PRO_5042243835" evidence="1">
    <location>
        <begin position="19"/>
        <end position="105"/>
    </location>
</feature>
<protein>
    <submittedName>
        <fullName evidence="2">Uncharacterized protein</fullName>
    </submittedName>
</protein>
<evidence type="ECO:0000313" key="2">
    <source>
        <dbReference type="EMBL" id="KAK1946847.1"/>
    </source>
</evidence>
<proteinExistence type="predicted"/>
<gene>
    <name evidence="2" type="ORF">P3T76_002399</name>
</gene>
<dbReference type="AlphaFoldDB" id="A0AAD9GY26"/>
<reference evidence="2" key="1">
    <citation type="submission" date="2023-08" db="EMBL/GenBank/DDBJ databases">
        <title>Reference Genome Resource for the Citrus Pathogen Phytophthora citrophthora.</title>
        <authorList>
            <person name="Moller H."/>
            <person name="Coetzee B."/>
            <person name="Rose L.J."/>
            <person name="Van Niekerk J.M."/>
        </authorList>
    </citation>
    <scope>NUCLEOTIDE SEQUENCE</scope>
    <source>
        <strain evidence="2">STE-U-9442</strain>
    </source>
</reference>
<evidence type="ECO:0000313" key="3">
    <source>
        <dbReference type="Proteomes" id="UP001259832"/>
    </source>
</evidence>
<keyword evidence="3" id="KW-1185">Reference proteome</keyword>
<dbReference type="Proteomes" id="UP001259832">
    <property type="component" value="Unassembled WGS sequence"/>
</dbReference>
<comment type="caution">
    <text evidence="2">The sequence shown here is derived from an EMBL/GenBank/DDBJ whole genome shotgun (WGS) entry which is preliminary data.</text>
</comment>
<sequence>MRLLATLVLLALPSTARAMQMAVNCSSTDDCADGETCVAGDSATSIQACVAGAVCGGSASGNCPSDASSGQLACIMRDGIYKCLSIDRCDQYFGGSSCSGMTKHV</sequence>
<feature type="signal peptide" evidence="1">
    <location>
        <begin position="1"/>
        <end position="18"/>
    </location>
</feature>
<accession>A0AAD9GY26</accession>
<keyword evidence="1" id="KW-0732">Signal</keyword>
<organism evidence="2 3">
    <name type="scientific">Phytophthora citrophthora</name>
    <dbReference type="NCBI Taxonomy" id="4793"/>
    <lineage>
        <taxon>Eukaryota</taxon>
        <taxon>Sar</taxon>
        <taxon>Stramenopiles</taxon>
        <taxon>Oomycota</taxon>
        <taxon>Peronosporomycetes</taxon>
        <taxon>Peronosporales</taxon>
        <taxon>Peronosporaceae</taxon>
        <taxon>Phytophthora</taxon>
    </lineage>
</organism>
<name>A0AAD9GY26_9STRA</name>
<evidence type="ECO:0000256" key="1">
    <source>
        <dbReference type="SAM" id="SignalP"/>
    </source>
</evidence>
<dbReference type="EMBL" id="JASMQC010000003">
    <property type="protein sequence ID" value="KAK1946847.1"/>
    <property type="molecule type" value="Genomic_DNA"/>
</dbReference>